<proteinExistence type="predicted"/>
<sequence length="605" mass="65588">MSRYRPSLGVHKRDSEVCDVTPVARARPFCHTCPVGVLSGSGEVDRAVDGTAVVDRSHVNPALIYVPTGVHRRFNHVPSDGLQVRHAPDDTLVDGHRPDAHDTAINHQQADEHPGDHPPSHPSLGDQLVDENASEVSNYFDADPYDGAFELEVGEDDATDPGLLDAQVTGSPRDMPFADYTEFFCFYFLRGQAGVTQAQYDIMRAFIQDILPGATPPSLSHIKRELLPRVRTAWGLPLRVLPTDPEVVEDAQPPHLLVVLPSDHVARDFCFAETFSLFTAADQRSDAERALHPEFCDSPLFQDRTASTMAGETVKRFVLDEEMLCCGDVVVVELTGGAGRLSGVTVGAGSFSSSEAGLLPGTSVHAGDFVVPCMLDGSAVGSLVVRHWRRADNNDVCWVFAGGRVVGVSKVQLVPLTERSAPSPGSEHPPRPRRLLSDIGPGGERRYTVSFALYSDDFDGMGGVYMSYVSWLFKHRMSRNGGRVLSLTERGVSSDMVLRAVMHDFAVGAHQGWVVEDPDGVKVRVFADVAFYVGDYEQVSKTSHLRGHNARAPCNLCAYANRRGALGSVYAQQGTSEHIGLARTTARTVAIVQAAEAADENGLPL</sequence>
<organism evidence="2 3">
    <name type="scientific">Porphyra umbilicalis</name>
    <name type="common">Purple laver</name>
    <name type="synonym">Red alga</name>
    <dbReference type="NCBI Taxonomy" id="2786"/>
    <lineage>
        <taxon>Eukaryota</taxon>
        <taxon>Rhodophyta</taxon>
        <taxon>Bangiophyceae</taxon>
        <taxon>Bangiales</taxon>
        <taxon>Bangiaceae</taxon>
        <taxon>Porphyra</taxon>
    </lineage>
</organism>
<feature type="region of interest" description="Disordered" evidence="1">
    <location>
        <begin position="80"/>
        <end position="127"/>
    </location>
</feature>
<reference evidence="2 3" key="1">
    <citation type="submission" date="2017-03" db="EMBL/GenBank/DDBJ databases">
        <title>WGS assembly of Porphyra umbilicalis.</title>
        <authorList>
            <person name="Brawley S.H."/>
            <person name="Blouin N.A."/>
            <person name="Ficko-Blean E."/>
            <person name="Wheeler G.L."/>
            <person name="Lohr M."/>
            <person name="Goodson H.V."/>
            <person name="Jenkins J.W."/>
            <person name="Blaby-Haas C.E."/>
            <person name="Helliwell K.E."/>
            <person name="Chan C."/>
            <person name="Marriage T."/>
            <person name="Bhattacharya D."/>
            <person name="Klein A.S."/>
            <person name="Badis Y."/>
            <person name="Brodie J."/>
            <person name="Cao Y."/>
            <person name="Collen J."/>
            <person name="Dittami S.M."/>
            <person name="Gachon C.M."/>
            <person name="Green B.R."/>
            <person name="Karpowicz S."/>
            <person name="Kim J.W."/>
            <person name="Kudahl U."/>
            <person name="Lin S."/>
            <person name="Michel G."/>
            <person name="Mittag M."/>
            <person name="Olson B.J."/>
            <person name="Pangilinan J."/>
            <person name="Peng Y."/>
            <person name="Qiu H."/>
            <person name="Shu S."/>
            <person name="Singer J.T."/>
            <person name="Smith A.G."/>
            <person name="Sprecher B.N."/>
            <person name="Wagner V."/>
            <person name="Wang W."/>
            <person name="Wang Z.-Y."/>
            <person name="Yan J."/>
            <person name="Yarish C."/>
            <person name="Zoeuner-Riek S."/>
            <person name="Zhuang Y."/>
            <person name="Zou Y."/>
            <person name="Lindquist E.A."/>
            <person name="Grimwood J."/>
            <person name="Barry K."/>
            <person name="Rokhsar D.S."/>
            <person name="Schmutz J."/>
            <person name="Stiller J.W."/>
            <person name="Grossman A.R."/>
            <person name="Prochnik S.E."/>
        </authorList>
    </citation>
    <scope>NUCLEOTIDE SEQUENCE [LARGE SCALE GENOMIC DNA]</scope>
    <source>
        <strain evidence="2">4086291</strain>
    </source>
</reference>
<evidence type="ECO:0000313" key="2">
    <source>
        <dbReference type="EMBL" id="OSX73373.1"/>
    </source>
</evidence>
<dbReference type="AlphaFoldDB" id="A0A1X6NYB9"/>
<protein>
    <submittedName>
        <fullName evidence="2">Uncharacterized protein</fullName>
    </submittedName>
</protein>
<accession>A0A1X6NYB9</accession>
<name>A0A1X6NYB9_PORUM</name>
<feature type="compositionally biased region" description="Basic and acidic residues" evidence="1">
    <location>
        <begin position="86"/>
        <end position="119"/>
    </location>
</feature>
<gene>
    <name evidence="2" type="ORF">BU14_0353s0017</name>
</gene>
<feature type="region of interest" description="Disordered" evidence="1">
    <location>
        <begin position="417"/>
        <end position="441"/>
    </location>
</feature>
<evidence type="ECO:0000256" key="1">
    <source>
        <dbReference type="SAM" id="MobiDB-lite"/>
    </source>
</evidence>
<keyword evidence="3" id="KW-1185">Reference proteome</keyword>
<dbReference type="EMBL" id="KV919000">
    <property type="protein sequence ID" value="OSX73373.1"/>
    <property type="molecule type" value="Genomic_DNA"/>
</dbReference>
<evidence type="ECO:0000313" key="3">
    <source>
        <dbReference type="Proteomes" id="UP000218209"/>
    </source>
</evidence>
<dbReference type="Proteomes" id="UP000218209">
    <property type="component" value="Unassembled WGS sequence"/>
</dbReference>